<gene>
    <name evidence="1" type="ORF">OSB04_003134</name>
</gene>
<proteinExistence type="predicted"/>
<accession>A0AA38U1S8</accession>
<dbReference type="EMBL" id="JARYMX010000001">
    <property type="protein sequence ID" value="KAJ9567168.1"/>
    <property type="molecule type" value="Genomic_DNA"/>
</dbReference>
<organism evidence="1 2">
    <name type="scientific">Centaurea solstitialis</name>
    <name type="common">yellow star-thistle</name>
    <dbReference type="NCBI Taxonomy" id="347529"/>
    <lineage>
        <taxon>Eukaryota</taxon>
        <taxon>Viridiplantae</taxon>
        <taxon>Streptophyta</taxon>
        <taxon>Embryophyta</taxon>
        <taxon>Tracheophyta</taxon>
        <taxon>Spermatophyta</taxon>
        <taxon>Magnoliopsida</taxon>
        <taxon>eudicotyledons</taxon>
        <taxon>Gunneridae</taxon>
        <taxon>Pentapetalae</taxon>
        <taxon>asterids</taxon>
        <taxon>campanulids</taxon>
        <taxon>Asterales</taxon>
        <taxon>Asteraceae</taxon>
        <taxon>Carduoideae</taxon>
        <taxon>Cardueae</taxon>
        <taxon>Centaureinae</taxon>
        <taxon>Centaurea</taxon>
    </lineage>
</organism>
<dbReference type="AlphaFoldDB" id="A0AA38U1S8"/>
<comment type="caution">
    <text evidence="1">The sequence shown here is derived from an EMBL/GenBank/DDBJ whole genome shotgun (WGS) entry which is preliminary data.</text>
</comment>
<sequence>MIDPKIEIALAAKESGSQGLQQRRDRRRSYVDVEAFPNALFKGKKDCWFVSKAQVGDSRSYTAKKVNEDGVPFGCDDETLKVKEKDIHKATIRNRYGDHEFSDAFRPRYCSAAFVDLMDRVYRLMPDRSVIVSLVNVIVVNHGMNACLFEIVVELG</sequence>
<dbReference type="Proteomes" id="UP001172457">
    <property type="component" value="Chromosome 1"/>
</dbReference>
<name>A0AA38U1S8_9ASTR</name>
<protein>
    <submittedName>
        <fullName evidence="1">Uncharacterized protein</fullName>
    </submittedName>
</protein>
<reference evidence="1" key="1">
    <citation type="submission" date="2023-03" db="EMBL/GenBank/DDBJ databases">
        <title>Chromosome-scale reference genome and RAD-based genetic map of yellow starthistle (Centaurea solstitialis) reveal putative structural variation and QTLs associated with invader traits.</title>
        <authorList>
            <person name="Reatini B."/>
            <person name="Cang F.A."/>
            <person name="Jiang Q."/>
            <person name="Mckibben M.T.W."/>
            <person name="Barker M.S."/>
            <person name="Rieseberg L.H."/>
            <person name="Dlugosch K.M."/>
        </authorList>
    </citation>
    <scope>NUCLEOTIDE SEQUENCE</scope>
    <source>
        <strain evidence="1">CAN-66</strain>
        <tissue evidence="1">Leaf</tissue>
    </source>
</reference>
<evidence type="ECO:0000313" key="1">
    <source>
        <dbReference type="EMBL" id="KAJ9567168.1"/>
    </source>
</evidence>
<evidence type="ECO:0000313" key="2">
    <source>
        <dbReference type="Proteomes" id="UP001172457"/>
    </source>
</evidence>
<keyword evidence="2" id="KW-1185">Reference proteome</keyword>